<evidence type="ECO:0000259" key="5">
    <source>
        <dbReference type="Pfam" id="PF13087"/>
    </source>
</evidence>
<dbReference type="CDD" id="cd18808">
    <property type="entry name" value="SF1_C_Upf1"/>
    <property type="match status" value="1"/>
</dbReference>
<dbReference type="AlphaFoldDB" id="A0A4Q7LIZ5"/>
<dbReference type="GO" id="GO:0005524">
    <property type="term" value="F:ATP binding"/>
    <property type="evidence" value="ECO:0007669"/>
    <property type="project" value="UniProtKB-KW"/>
</dbReference>
<reference evidence="6 7" key="1">
    <citation type="submission" date="2019-02" db="EMBL/GenBank/DDBJ databases">
        <title>Genomic Encyclopedia of Type Strains, Phase IV (KMG-IV): sequencing the most valuable type-strain genomes for metagenomic binning, comparative biology and taxonomic classification.</title>
        <authorList>
            <person name="Goeker M."/>
        </authorList>
    </citation>
    <scope>NUCLEOTIDE SEQUENCE [LARGE SCALE GENOMIC DNA]</scope>
    <source>
        <strain evidence="6 7">DSM 10617</strain>
    </source>
</reference>
<keyword evidence="3" id="KW-0347">Helicase</keyword>
<dbReference type="Pfam" id="PF13245">
    <property type="entry name" value="AAA_19"/>
    <property type="match status" value="1"/>
</dbReference>
<evidence type="ECO:0000256" key="3">
    <source>
        <dbReference type="ARBA" id="ARBA00022806"/>
    </source>
</evidence>
<organism evidence="6 7">
    <name type="scientific">Sphaerotilus mobilis</name>
    <dbReference type="NCBI Taxonomy" id="47994"/>
    <lineage>
        <taxon>Bacteria</taxon>
        <taxon>Pseudomonadati</taxon>
        <taxon>Pseudomonadota</taxon>
        <taxon>Betaproteobacteria</taxon>
        <taxon>Burkholderiales</taxon>
        <taxon>Sphaerotilaceae</taxon>
        <taxon>Sphaerotilus</taxon>
    </lineage>
</organism>
<dbReference type="Pfam" id="PF13087">
    <property type="entry name" value="AAA_12"/>
    <property type="match status" value="1"/>
</dbReference>
<dbReference type="GO" id="GO:0043139">
    <property type="term" value="F:5'-3' DNA helicase activity"/>
    <property type="evidence" value="ECO:0007669"/>
    <property type="project" value="TreeGrafter"/>
</dbReference>
<comment type="caution">
    <text evidence="6">The sequence shown here is derived from an EMBL/GenBank/DDBJ whole genome shotgun (WGS) entry which is preliminary data.</text>
</comment>
<evidence type="ECO:0000313" key="7">
    <source>
        <dbReference type="Proteomes" id="UP000293433"/>
    </source>
</evidence>
<dbReference type="InterPro" id="IPR050534">
    <property type="entry name" value="Coronavir_polyprotein_1ab"/>
</dbReference>
<dbReference type="RefSeq" id="WP_130482849.1">
    <property type="nucleotide sequence ID" value="NZ_SGWV01000010.1"/>
</dbReference>
<proteinExistence type="predicted"/>
<accession>A0A4Q7LIZ5</accession>
<evidence type="ECO:0000256" key="4">
    <source>
        <dbReference type="ARBA" id="ARBA00022840"/>
    </source>
</evidence>
<dbReference type="OrthoDB" id="9757917at2"/>
<dbReference type="Proteomes" id="UP000293433">
    <property type="component" value="Unassembled WGS sequence"/>
</dbReference>
<evidence type="ECO:0000256" key="2">
    <source>
        <dbReference type="ARBA" id="ARBA00022801"/>
    </source>
</evidence>
<keyword evidence="1" id="KW-0547">Nucleotide-binding</keyword>
<evidence type="ECO:0000256" key="1">
    <source>
        <dbReference type="ARBA" id="ARBA00022741"/>
    </source>
</evidence>
<dbReference type="InterPro" id="IPR041679">
    <property type="entry name" value="DNA2/NAM7-like_C"/>
</dbReference>
<keyword evidence="2" id="KW-0378">Hydrolase</keyword>
<dbReference type="EMBL" id="SGWV01000010">
    <property type="protein sequence ID" value="RZS53409.1"/>
    <property type="molecule type" value="Genomic_DNA"/>
</dbReference>
<keyword evidence="7" id="KW-1185">Reference proteome</keyword>
<protein>
    <submittedName>
        <fullName evidence="6">AAA domain-containing protein</fullName>
    </submittedName>
</protein>
<sequence length="692" mass="75127">MSIAEIRAAIEQELAATPEFHDFRVEASQREGTLWRVTLQSGMAWSGGKPAPQLMLDDSFDGASVWWGGPPKGQAAVLAVVPEDDQLILSDATAPPPALDGLIRVYPPRFLQALAQAWADDGWAARAWATRAELATPRRLPGAALARDTYGWLRPAQRRAFGLVEHATSFLWGPPGSGKTTTLGVLLAELLQQRPEARVLLLSTTHTAVDQAVIALDKALAQKRREALRARVRRLGTRFSAAAYEGREHLLALRDPALVAQLAKAEAARPRRHDLAALEAWQDRVDGLRRQLRSASLAELRSARLVAMTTSRATYTLKTLRELSDDDGPPFDLVVFDEASQVSLAQALALAPLGRSRLYAGDPQQLAPVRRAEAREAKVWLGRSAFGEMPRARVALDDPQGPVALLDEQSRMAAPIGELVSALFYDGLLRVADDAREAPAWQARRARSLDGIGPDEHLRIEPVNASGGWSATHRGPVRHMSAQAMAERVGRALAAGEAAPHEIVVLTPFRAQRAVIRQALQAHELSHLTAQVRVSTVHKAQGSEAPFVLFDPVDGRQPFLQTEDARRLVNVAMSRAQAKLIVYLADSDAQANPVLGQIVQRLRLADDARAVQPIEALAGDSGFPRSTVGQRVRIGRHIGEVARISPDGTELWLHDEASGAARCFDVGFLRRKAAGGVAGDLDVQSATLPRVR</sequence>
<gene>
    <name evidence="6" type="ORF">EV685_3037</name>
</gene>
<evidence type="ECO:0000313" key="6">
    <source>
        <dbReference type="EMBL" id="RZS53409.1"/>
    </source>
</evidence>
<dbReference type="GO" id="GO:0016787">
    <property type="term" value="F:hydrolase activity"/>
    <property type="evidence" value="ECO:0007669"/>
    <property type="project" value="UniProtKB-KW"/>
</dbReference>
<name>A0A4Q7LIZ5_9BURK</name>
<dbReference type="Gene3D" id="3.40.50.300">
    <property type="entry name" value="P-loop containing nucleotide triphosphate hydrolases"/>
    <property type="match status" value="2"/>
</dbReference>
<dbReference type="InterPro" id="IPR027417">
    <property type="entry name" value="P-loop_NTPase"/>
</dbReference>
<dbReference type="PANTHER" id="PTHR43788">
    <property type="entry name" value="DNA2/NAM7 HELICASE FAMILY MEMBER"/>
    <property type="match status" value="1"/>
</dbReference>
<dbReference type="SUPFAM" id="SSF52540">
    <property type="entry name" value="P-loop containing nucleoside triphosphate hydrolases"/>
    <property type="match status" value="1"/>
</dbReference>
<feature type="domain" description="DNA2/NAM7 helicase-like C-terminal" evidence="5">
    <location>
        <begin position="400"/>
        <end position="582"/>
    </location>
</feature>
<dbReference type="PANTHER" id="PTHR43788:SF8">
    <property type="entry name" value="DNA-BINDING PROTEIN SMUBP-2"/>
    <property type="match status" value="1"/>
</dbReference>
<keyword evidence="4" id="KW-0067">ATP-binding</keyword>
<dbReference type="InterPro" id="IPR047187">
    <property type="entry name" value="SF1_C_Upf1"/>
</dbReference>